<evidence type="ECO:0000313" key="11">
    <source>
        <dbReference type="EMBL" id="MPN63655.1"/>
    </source>
</evidence>
<keyword evidence="4 10" id="KW-0812">Transmembrane</keyword>
<dbReference type="GO" id="GO:0004366">
    <property type="term" value="F:glycerol-3-phosphate O-acyltransferase activity"/>
    <property type="evidence" value="ECO:0007669"/>
    <property type="project" value="UniProtKB-EC"/>
</dbReference>
<keyword evidence="9" id="KW-1208">Phospholipid metabolism</keyword>
<keyword evidence="11" id="KW-0012">Acyltransferase</keyword>
<dbReference type="EC" id="2.3.1.15" evidence="11"/>
<dbReference type="InterPro" id="IPR003811">
    <property type="entry name" value="G3P_acylTferase_PlsY"/>
</dbReference>
<sequence length="94" mass="10416">MATTFGVFAFFDFFNPLPALIGGVVWYAVLKTTKYVCVASITALFASALLMPLLGMPRPYYLAGLFLAALSTWRHKGNMQRLIEGKEDKVGEHN</sequence>
<evidence type="ECO:0000256" key="5">
    <source>
        <dbReference type="ARBA" id="ARBA00022989"/>
    </source>
</evidence>
<dbReference type="GO" id="GO:0043772">
    <property type="term" value="F:acyl-phosphate glycerol-3-phosphate acyltransferase activity"/>
    <property type="evidence" value="ECO:0007669"/>
    <property type="project" value="InterPro"/>
</dbReference>
<keyword evidence="3 11" id="KW-0808">Transferase</keyword>
<keyword evidence="6" id="KW-0443">Lipid metabolism</keyword>
<keyword evidence="8" id="KW-0594">Phospholipid biosynthesis</keyword>
<reference evidence="11" key="1">
    <citation type="submission" date="2019-08" db="EMBL/GenBank/DDBJ databases">
        <authorList>
            <person name="Kucharzyk K."/>
            <person name="Murdoch R.W."/>
            <person name="Higgins S."/>
            <person name="Loffler F."/>
        </authorList>
    </citation>
    <scope>NUCLEOTIDE SEQUENCE</scope>
</reference>
<dbReference type="PANTHER" id="PTHR30309:SF0">
    <property type="entry name" value="GLYCEROL-3-PHOSPHATE ACYLTRANSFERASE-RELATED"/>
    <property type="match status" value="1"/>
</dbReference>
<evidence type="ECO:0000256" key="8">
    <source>
        <dbReference type="ARBA" id="ARBA00023209"/>
    </source>
</evidence>
<evidence type="ECO:0000256" key="3">
    <source>
        <dbReference type="ARBA" id="ARBA00022679"/>
    </source>
</evidence>
<dbReference type="EMBL" id="VSSQ01143396">
    <property type="protein sequence ID" value="MPN63655.1"/>
    <property type="molecule type" value="Genomic_DNA"/>
</dbReference>
<organism evidence="11">
    <name type="scientific">bioreactor metagenome</name>
    <dbReference type="NCBI Taxonomy" id="1076179"/>
    <lineage>
        <taxon>unclassified sequences</taxon>
        <taxon>metagenomes</taxon>
        <taxon>ecological metagenomes</taxon>
    </lineage>
</organism>
<feature type="transmembrane region" description="Helical" evidence="10">
    <location>
        <begin position="6"/>
        <end position="28"/>
    </location>
</feature>
<evidence type="ECO:0000256" key="1">
    <source>
        <dbReference type="ARBA" id="ARBA00022475"/>
    </source>
</evidence>
<evidence type="ECO:0000256" key="4">
    <source>
        <dbReference type="ARBA" id="ARBA00022692"/>
    </source>
</evidence>
<evidence type="ECO:0000256" key="2">
    <source>
        <dbReference type="ARBA" id="ARBA00022516"/>
    </source>
</evidence>
<dbReference type="GO" id="GO:0005886">
    <property type="term" value="C:plasma membrane"/>
    <property type="evidence" value="ECO:0007669"/>
    <property type="project" value="InterPro"/>
</dbReference>
<evidence type="ECO:0000256" key="6">
    <source>
        <dbReference type="ARBA" id="ARBA00023098"/>
    </source>
</evidence>
<keyword evidence="2" id="KW-0444">Lipid biosynthesis</keyword>
<dbReference type="GO" id="GO:0008654">
    <property type="term" value="P:phospholipid biosynthetic process"/>
    <property type="evidence" value="ECO:0007669"/>
    <property type="project" value="UniProtKB-KW"/>
</dbReference>
<dbReference type="SMART" id="SM01207">
    <property type="entry name" value="G3P_acyltransf"/>
    <property type="match status" value="1"/>
</dbReference>
<keyword evidence="1" id="KW-1003">Cell membrane</keyword>
<comment type="caution">
    <text evidence="11">The sequence shown here is derived from an EMBL/GenBank/DDBJ whole genome shotgun (WGS) entry which is preliminary data.</text>
</comment>
<feature type="transmembrane region" description="Helical" evidence="10">
    <location>
        <begin position="60"/>
        <end position="76"/>
    </location>
</feature>
<gene>
    <name evidence="11" type="primary">plsY_46</name>
    <name evidence="11" type="ORF">SDC9_211420</name>
</gene>
<dbReference type="PANTHER" id="PTHR30309">
    <property type="entry name" value="INNER MEMBRANE PROTEIN YGIH"/>
    <property type="match status" value="1"/>
</dbReference>
<protein>
    <submittedName>
        <fullName evidence="11">Glycerol-3-phosphate acyltransferase</fullName>
        <ecNumber evidence="11">2.3.1.15</ecNumber>
    </submittedName>
</protein>
<proteinExistence type="predicted"/>
<name>A0A645JIZ6_9ZZZZ</name>
<keyword evidence="7 10" id="KW-0472">Membrane</keyword>
<dbReference type="Pfam" id="PF02660">
    <property type="entry name" value="G3P_acyltransf"/>
    <property type="match status" value="1"/>
</dbReference>
<accession>A0A645JIZ6</accession>
<keyword evidence="5 10" id="KW-1133">Transmembrane helix</keyword>
<evidence type="ECO:0000256" key="10">
    <source>
        <dbReference type="SAM" id="Phobius"/>
    </source>
</evidence>
<evidence type="ECO:0000256" key="7">
    <source>
        <dbReference type="ARBA" id="ARBA00023136"/>
    </source>
</evidence>
<evidence type="ECO:0000256" key="9">
    <source>
        <dbReference type="ARBA" id="ARBA00023264"/>
    </source>
</evidence>
<dbReference type="AlphaFoldDB" id="A0A645JIZ6"/>